<keyword evidence="9" id="KW-1185">Reference proteome</keyword>
<dbReference type="Gene3D" id="1.10.10.10">
    <property type="entry name" value="Winged helix-like DNA-binding domain superfamily/Winged helix DNA-binding domain"/>
    <property type="match status" value="1"/>
</dbReference>
<dbReference type="Gene3D" id="2.20.28.10">
    <property type="match status" value="1"/>
</dbReference>
<dbReference type="PROSITE" id="PS50051">
    <property type="entry name" value="MCM_2"/>
    <property type="match status" value="1"/>
</dbReference>
<dbReference type="InterPro" id="IPR001208">
    <property type="entry name" value="MCM_dom"/>
</dbReference>
<dbReference type="SUPFAM" id="SSF50249">
    <property type="entry name" value="Nucleic acid-binding proteins"/>
    <property type="match status" value="1"/>
</dbReference>
<dbReference type="SUPFAM" id="SSF52540">
    <property type="entry name" value="P-loop containing nucleoside triphosphate hydrolases"/>
    <property type="match status" value="1"/>
</dbReference>
<protein>
    <submittedName>
        <fullName evidence="8">Minichromosome maintenance protein MCM</fullName>
    </submittedName>
</protein>
<dbReference type="Gene3D" id="3.40.50.300">
    <property type="entry name" value="P-loop containing nucleotide triphosphate hydrolases"/>
    <property type="match status" value="1"/>
</dbReference>
<organism evidence="8 9">
    <name type="scientific">Halorarum salinum</name>
    <dbReference type="NCBI Taxonomy" id="2743089"/>
    <lineage>
        <taxon>Archaea</taxon>
        <taxon>Methanobacteriati</taxon>
        <taxon>Methanobacteriota</taxon>
        <taxon>Stenosarchaea group</taxon>
        <taxon>Halobacteria</taxon>
        <taxon>Halobacteriales</taxon>
        <taxon>Haloferacaceae</taxon>
        <taxon>Halorarum</taxon>
    </lineage>
</organism>
<dbReference type="GO" id="GO:0005524">
    <property type="term" value="F:ATP binding"/>
    <property type="evidence" value="ECO:0007669"/>
    <property type="project" value="UniProtKB-KW"/>
</dbReference>
<dbReference type="Gene3D" id="3.30.1640.10">
    <property type="entry name" value="mini-chromosome maintenance (MCM) complex, chain A, domain 1"/>
    <property type="match status" value="1"/>
</dbReference>
<dbReference type="Pfam" id="PF17855">
    <property type="entry name" value="MCM_lid"/>
    <property type="match status" value="1"/>
</dbReference>
<dbReference type="InterPro" id="IPR036388">
    <property type="entry name" value="WH-like_DNA-bd_sf"/>
</dbReference>
<name>A0A7D5QAQ3_9EURY</name>
<dbReference type="RefSeq" id="WP_179268543.1">
    <property type="nucleotide sequence ID" value="NZ_CP058579.1"/>
</dbReference>
<dbReference type="GO" id="GO:0042555">
    <property type="term" value="C:MCM complex"/>
    <property type="evidence" value="ECO:0007669"/>
    <property type="project" value="TreeGrafter"/>
</dbReference>
<dbReference type="PANTHER" id="PTHR11630:SF66">
    <property type="entry name" value="DNA REPLICATION LICENSING FACTOR MCM4"/>
    <property type="match status" value="1"/>
</dbReference>
<dbReference type="InterPro" id="IPR033762">
    <property type="entry name" value="MCM_OB"/>
</dbReference>
<evidence type="ECO:0000256" key="5">
    <source>
        <dbReference type="ARBA" id="ARBA00023125"/>
    </source>
</evidence>
<evidence type="ECO:0000256" key="6">
    <source>
        <dbReference type="RuleBase" id="RU004070"/>
    </source>
</evidence>
<evidence type="ECO:0000313" key="9">
    <source>
        <dbReference type="Proteomes" id="UP000509626"/>
    </source>
</evidence>
<evidence type="ECO:0000256" key="3">
    <source>
        <dbReference type="ARBA" id="ARBA00022741"/>
    </source>
</evidence>
<keyword evidence="4 6" id="KW-0067">ATP-binding</keyword>
<keyword evidence="2" id="KW-0235">DNA replication</keyword>
<dbReference type="InterPro" id="IPR041562">
    <property type="entry name" value="MCM_lid"/>
</dbReference>
<dbReference type="GeneID" id="56037712"/>
<accession>A0A7D5QAQ3</accession>
<dbReference type="GO" id="GO:0003697">
    <property type="term" value="F:single-stranded DNA binding"/>
    <property type="evidence" value="ECO:0007669"/>
    <property type="project" value="TreeGrafter"/>
</dbReference>
<gene>
    <name evidence="8" type="ORF">HUG12_09595</name>
</gene>
<sequence length="750" mass="84162">MTDNNLTEKQKTLISCVERLNTPSTSDLEDDDEASDLYSSHNSLLNALSNLAEDDYLNCDRGNPNTWSLKEKGRRILRAIQQRQQRQTDDIADFNAVEEFADFFKQAASDELARAEANESHIFLDLDKLGRFNSELEQQVLTNPKEMIEDCQEALTTYCGLDATSQLEVRIKNVPDIYHKTISDLSSYDLEQLVTIKGVIQSVTAPMLEVTWAEFQCVKCDNVYPRKQTGSKVKKPYKCGQCSGKEFRETDREYTTVRFLHVKEQPGQKMRSKIVVAVRGNLAIDERQNLQATGSGINITGYLEPYKARKTADAFKVRLLANHVEIDDDKWENVEITPDDHDAIQAIADAENTKDIVVRNLARDAVKNQHLVKEAIAVWLLGKTAEGNIHTLIFGDPGTGKSAIGNYLNSHMPRVVKSVATGASGVGLTASVSKDSLTGEWIAEAGAMAMADGGFHITDEIDKLSDSEDISNMNEALSDQSITLDKASIHTEISADVSELAIGNPKGSTLVQQEPAYTQQPIDDSKSDLKDRFDIFLCVKKNDLSVDEQKQKEREVVRHMIRRNQKLDVSVPDAENGDDEVMRVDEELLIKYFAYAQQVQPQLTEEAAELMEDLFFGVQNPETDGEFWGRRQVMSLKKVAIAFARMNLSEHVEVEHVSEASDFLRRTYESMDFNIGKDSLEKMSSADMQKRETVKNAVSLLEQQNGDEPVDIEDVLEEVSLSEEETERVINDLKSEGELFEPANGKIKHL</sequence>
<evidence type="ECO:0000313" key="8">
    <source>
        <dbReference type="EMBL" id="QLG61958.1"/>
    </source>
</evidence>
<dbReference type="InterPro" id="IPR012340">
    <property type="entry name" value="NA-bd_OB-fold"/>
</dbReference>
<dbReference type="AlphaFoldDB" id="A0A7D5QAQ3"/>
<dbReference type="Gene3D" id="2.40.50.140">
    <property type="entry name" value="Nucleic acid-binding proteins"/>
    <property type="match status" value="1"/>
</dbReference>
<comment type="similarity">
    <text evidence="1 6">Belongs to the MCM family.</text>
</comment>
<dbReference type="GO" id="GO:0017116">
    <property type="term" value="F:single-stranded DNA helicase activity"/>
    <property type="evidence" value="ECO:0007669"/>
    <property type="project" value="TreeGrafter"/>
</dbReference>
<dbReference type="PRINTS" id="PR01657">
    <property type="entry name" value="MCMFAMILY"/>
</dbReference>
<evidence type="ECO:0000259" key="7">
    <source>
        <dbReference type="PROSITE" id="PS50051"/>
    </source>
</evidence>
<evidence type="ECO:0000256" key="1">
    <source>
        <dbReference type="ARBA" id="ARBA00008010"/>
    </source>
</evidence>
<dbReference type="GO" id="GO:0006260">
    <property type="term" value="P:DNA replication"/>
    <property type="evidence" value="ECO:0007669"/>
    <property type="project" value="UniProtKB-KW"/>
</dbReference>
<dbReference type="Pfam" id="PF17207">
    <property type="entry name" value="MCM_OB"/>
    <property type="match status" value="1"/>
</dbReference>
<dbReference type="InterPro" id="IPR031327">
    <property type="entry name" value="MCM"/>
</dbReference>
<dbReference type="EMBL" id="CP058579">
    <property type="protein sequence ID" value="QLG61958.1"/>
    <property type="molecule type" value="Genomic_DNA"/>
</dbReference>
<reference evidence="8 9" key="1">
    <citation type="submission" date="2020-06" db="EMBL/GenBank/DDBJ databases">
        <title>NJ-3-1, isolated from saline soil.</title>
        <authorList>
            <person name="Cui H.L."/>
            <person name="Shi X."/>
        </authorList>
    </citation>
    <scope>NUCLEOTIDE SEQUENCE [LARGE SCALE GENOMIC DNA]</scope>
    <source>
        <strain evidence="8 9">NJ-3-1</strain>
    </source>
</reference>
<dbReference type="InterPro" id="IPR027417">
    <property type="entry name" value="P-loop_NTPase"/>
</dbReference>
<dbReference type="OrthoDB" id="351391at2157"/>
<dbReference type="KEGG" id="halu:HUG12_09595"/>
<evidence type="ECO:0000256" key="4">
    <source>
        <dbReference type="ARBA" id="ARBA00022840"/>
    </source>
</evidence>
<dbReference type="Proteomes" id="UP000509626">
    <property type="component" value="Chromosome"/>
</dbReference>
<feature type="domain" description="MCM C-terminal AAA(+) ATPase" evidence="7">
    <location>
        <begin position="346"/>
        <end position="539"/>
    </location>
</feature>
<dbReference type="PANTHER" id="PTHR11630">
    <property type="entry name" value="DNA REPLICATION LICENSING FACTOR MCM FAMILY MEMBER"/>
    <property type="match status" value="1"/>
</dbReference>
<keyword evidence="5 6" id="KW-0238">DNA-binding</keyword>
<keyword evidence="3 6" id="KW-0547">Nucleotide-binding</keyword>
<dbReference type="SMART" id="SM00350">
    <property type="entry name" value="MCM"/>
    <property type="match status" value="1"/>
</dbReference>
<proteinExistence type="inferred from homology"/>
<evidence type="ECO:0000256" key="2">
    <source>
        <dbReference type="ARBA" id="ARBA00022705"/>
    </source>
</evidence>
<dbReference type="Pfam" id="PF00493">
    <property type="entry name" value="MCM"/>
    <property type="match status" value="1"/>
</dbReference>